<dbReference type="EMBL" id="JAGINW010000001">
    <property type="protein sequence ID" value="MBP2330674.1"/>
    <property type="molecule type" value="Genomic_DNA"/>
</dbReference>
<sequence length="231" mass="25468">MPERRVALHDEFLTQSVREMFQYDERIRPLDLEVRFDGGVAHMTGAVDQSADLLLARSLIGRLAGVFAVWDQVTVGGRPPVVLDVGCGEQKQYPSNVGVDIRAANGVSVVADAAGGLPFADSCVDRVFLVHVLEHLMDFLPLMDDVHRVLRPEGFAHLMSPWWRHVNAVADPTHLRLIDVQTIKGICHGGSDLRWYPSHAGCDGASVFADLQPVGGHVEEPCDMHLARFFD</sequence>
<keyword evidence="3" id="KW-1185">Reference proteome</keyword>
<dbReference type="InterPro" id="IPR029063">
    <property type="entry name" value="SAM-dependent_MTases_sf"/>
</dbReference>
<dbReference type="InterPro" id="IPR007055">
    <property type="entry name" value="BON_dom"/>
</dbReference>
<organism evidence="2 3">
    <name type="scientific">Kibdelosporangium banguiense</name>
    <dbReference type="NCBI Taxonomy" id="1365924"/>
    <lineage>
        <taxon>Bacteria</taxon>
        <taxon>Bacillati</taxon>
        <taxon>Actinomycetota</taxon>
        <taxon>Actinomycetes</taxon>
        <taxon>Pseudonocardiales</taxon>
        <taxon>Pseudonocardiaceae</taxon>
        <taxon>Kibdelosporangium</taxon>
    </lineage>
</organism>
<reference evidence="2 3" key="1">
    <citation type="submission" date="2021-03" db="EMBL/GenBank/DDBJ databases">
        <title>Sequencing the genomes of 1000 actinobacteria strains.</title>
        <authorList>
            <person name="Klenk H.-P."/>
        </authorList>
    </citation>
    <scope>NUCLEOTIDE SEQUENCE [LARGE SCALE GENOMIC DNA]</scope>
    <source>
        <strain evidence="2 3">DSM 46670</strain>
    </source>
</reference>
<dbReference type="GO" id="GO:0032259">
    <property type="term" value="P:methylation"/>
    <property type="evidence" value="ECO:0007669"/>
    <property type="project" value="UniProtKB-KW"/>
</dbReference>
<dbReference type="InterPro" id="IPR013216">
    <property type="entry name" value="Methyltransf_11"/>
</dbReference>
<dbReference type="Pfam" id="PF08241">
    <property type="entry name" value="Methyltransf_11"/>
    <property type="match status" value="1"/>
</dbReference>
<protein>
    <submittedName>
        <fullName evidence="2">SAM-dependent methyltransferase</fullName>
    </submittedName>
</protein>
<dbReference type="Proteomes" id="UP001519332">
    <property type="component" value="Unassembled WGS sequence"/>
</dbReference>
<keyword evidence="2" id="KW-0808">Transferase</keyword>
<evidence type="ECO:0000313" key="2">
    <source>
        <dbReference type="EMBL" id="MBP2330674.1"/>
    </source>
</evidence>
<evidence type="ECO:0000313" key="3">
    <source>
        <dbReference type="Proteomes" id="UP001519332"/>
    </source>
</evidence>
<accession>A0ABS4U1Y1</accession>
<dbReference type="Pfam" id="PF04972">
    <property type="entry name" value="BON"/>
    <property type="match status" value="1"/>
</dbReference>
<evidence type="ECO:0000259" key="1">
    <source>
        <dbReference type="PROSITE" id="PS50914"/>
    </source>
</evidence>
<dbReference type="RefSeq" id="WP_209647308.1">
    <property type="nucleotide sequence ID" value="NZ_JAGINW010000001.1"/>
</dbReference>
<dbReference type="Gene3D" id="3.40.50.150">
    <property type="entry name" value="Vaccinia Virus protein VP39"/>
    <property type="match status" value="1"/>
</dbReference>
<proteinExistence type="predicted"/>
<name>A0ABS4U1Y1_9PSEU</name>
<gene>
    <name evidence="2" type="ORF">JOF56_011059</name>
</gene>
<dbReference type="SUPFAM" id="SSF53335">
    <property type="entry name" value="S-adenosyl-L-methionine-dependent methyltransferases"/>
    <property type="match status" value="1"/>
</dbReference>
<dbReference type="GO" id="GO:0008168">
    <property type="term" value="F:methyltransferase activity"/>
    <property type="evidence" value="ECO:0007669"/>
    <property type="project" value="UniProtKB-KW"/>
</dbReference>
<comment type="caution">
    <text evidence="2">The sequence shown here is derived from an EMBL/GenBank/DDBJ whole genome shotgun (WGS) entry which is preliminary data.</text>
</comment>
<keyword evidence="2" id="KW-0489">Methyltransferase</keyword>
<dbReference type="PROSITE" id="PS50914">
    <property type="entry name" value="BON"/>
    <property type="match status" value="1"/>
</dbReference>
<feature type="domain" description="BON" evidence="1">
    <location>
        <begin position="9"/>
        <end position="77"/>
    </location>
</feature>